<evidence type="ECO:0000256" key="2">
    <source>
        <dbReference type="SAM" id="SignalP"/>
    </source>
</evidence>
<evidence type="ECO:0008006" key="5">
    <source>
        <dbReference type="Google" id="ProtNLM"/>
    </source>
</evidence>
<reference evidence="3 4" key="1">
    <citation type="journal article" date="2020" name="Microorganisms">
        <title>Osmotic Adaptation and Compatible Solute Biosynthesis of Phototrophic Bacteria as Revealed from Genome Analyses.</title>
        <authorList>
            <person name="Imhoff J.F."/>
            <person name="Rahn T."/>
            <person name="Kunzel S."/>
            <person name="Keller A."/>
            <person name="Neulinger S.C."/>
        </authorList>
    </citation>
    <scope>NUCLEOTIDE SEQUENCE [LARGE SCALE GENOMIC DNA]</scope>
    <source>
        <strain evidence="3 4">DSM 9895</strain>
    </source>
</reference>
<dbReference type="Proteomes" id="UP001296873">
    <property type="component" value="Unassembled WGS sequence"/>
</dbReference>
<evidence type="ECO:0000256" key="1">
    <source>
        <dbReference type="SAM" id="MobiDB-lite"/>
    </source>
</evidence>
<dbReference type="EMBL" id="NRRL01000003">
    <property type="protein sequence ID" value="MBK1666991.1"/>
    <property type="molecule type" value="Genomic_DNA"/>
</dbReference>
<gene>
    <name evidence="3" type="ORF">CKO28_02900</name>
</gene>
<sequence length="96" mass="10175">MQNLLLSAAALALLTACADDRRPVIDPHDQVPFPGSNPVSHPNSAVSDWPLAQGDIAKPVARVTSPEIDPRCELLDAGSLKPAYLCEVAGNTYVLQ</sequence>
<evidence type="ECO:0000313" key="4">
    <source>
        <dbReference type="Proteomes" id="UP001296873"/>
    </source>
</evidence>
<organism evidence="3 4">
    <name type="scientific">Rhodovibrio sodomensis</name>
    <dbReference type="NCBI Taxonomy" id="1088"/>
    <lineage>
        <taxon>Bacteria</taxon>
        <taxon>Pseudomonadati</taxon>
        <taxon>Pseudomonadota</taxon>
        <taxon>Alphaproteobacteria</taxon>
        <taxon>Rhodospirillales</taxon>
        <taxon>Rhodovibrionaceae</taxon>
        <taxon>Rhodovibrio</taxon>
    </lineage>
</organism>
<feature type="region of interest" description="Disordered" evidence="1">
    <location>
        <begin position="25"/>
        <end position="45"/>
    </location>
</feature>
<dbReference type="RefSeq" id="WP_200339049.1">
    <property type="nucleotide sequence ID" value="NZ_NRRL01000003.1"/>
</dbReference>
<proteinExistence type="predicted"/>
<feature type="chain" id="PRO_5045247331" description="Lipoprotein" evidence="2">
    <location>
        <begin position="19"/>
        <end position="96"/>
    </location>
</feature>
<comment type="caution">
    <text evidence="3">The sequence shown here is derived from an EMBL/GenBank/DDBJ whole genome shotgun (WGS) entry which is preliminary data.</text>
</comment>
<keyword evidence="2" id="KW-0732">Signal</keyword>
<name>A0ABS1D9A3_9PROT</name>
<protein>
    <recommendedName>
        <fullName evidence="5">Lipoprotein</fullName>
    </recommendedName>
</protein>
<keyword evidence="4" id="KW-1185">Reference proteome</keyword>
<feature type="signal peptide" evidence="2">
    <location>
        <begin position="1"/>
        <end position="18"/>
    </location>
</feature>
<evidence type="ECO:0000313" key="3">
    <source>
        <dbReference type="EMBL" id="MBK1666991.1"/>
    </source>
</evidence>
<accession>A0ABS1D9A3</accession>